<dbReference type="GO" id="GO:0004497">
    <property type="term" value="F:monooxygenase activity"/>
    <property type="evidence" value="ECO:0007669"/>
    <property type="project" value="UniProtKB-KW"/>
</dbReference>
<evidence type="ECO:0000256" key="2">
    <source>
        <dbReference type="ARBA" id="ARBA00023033"/>
    </source>
</evidence>
<keyword evidence="1" id="KW-0560">Oxidoreductase</keyword>
<dbReference type="InterPro" id="IPR007029">
    <property type="entry name" value="YHS_dom"/>
</dbReference>
<dbReference type="Gene3D" id="1.10.620.20">
    <property type="entry name" value="Ribonucleotide Reductase, subunit A"/>
    <property type="match status" value="1"/>
</dbReference>
<gene>
    <name evidence="4" type="ORF">E6O51_14315</name>
</gene>
<dbReference type="Proteomes" id="UP000307956">
    <property type="component" value="Unassembled WGS sequence"/>
</dbReference>
<sequence length="508" mass="59460">MDMKATQKKMSLKDRYRHLTRGLDWETTYQPMDVVFPYDKYEGIKVHDWDKWEDPFRLTMDAYWKYQAEKERKLYAILDSFNQSNGHLNVTDARYINAIKIFFTAVPQVEYMAHRGFSIAGRQFRGVGPRVACQMQAIDEIRHAQTQIHTASNYNKYYNGINAFVHQYPRMWYQSVGKSFIDDAITGGPFEWMVAIGFSFEYVLTNLVFVPFVSGAAYNGDVGTMTFGFSAQSDEARHMTLGLECIKFMLEQDPDNLPIVQGWIDKWTWRGTRFLSLIGAMMDYMLPKRVMSWREAWDIYFEQNGGALFRDLARYGIKVPDCVAQAAEAKEHVSHQLWAALYQWNFGTMFHTWIPSPEELDWLSAKYPDTFDKYYRPRWEMWAQMEKEGKRYVNAGGLGANCQVCQFPMIFTEPGDPTKLCHRQTVYKKEKYHFCSDHCQHIFENEPEKYIQSWLPVNQMLQGNMGGGGLEEFFKWVHLRPGIDNMGFEGSEDQRNFAQWRGMATTNS</sequence>
<proteinExistence type="predicted"/>
<feature type="domain" description="YHS" evidence="3">
    <location>
        <begin position="412"/>
        <end position="454"/>
    </location>
</feature>
<accession>A0A4S4AMT7</accession>
<keyword evidence="2" id="KW-0503">Monooxygenase</keyword>
<dbReference type="Pfam" id="PF04945">
    <property type="entry name" value="YHS"/>
    <property type="match status" value="1"/>
</dbReference>
<reference evidence="4 5" key="1">
    <citation type="submission" date="2019-04" db="EMBL/GenBank/DDBJ databases">
        <title>Azoarcus rhizosphaerae sp. nov. isolated from rhizosphere of Ficus religiosa.</title>
        <authorList>
            <person name="Lin S.-Y."/>
            <person name="Hameed A."/>
            <person name="Hsu Y.-H."/>
            <person name="Young C.-C."/>
        </authorList>
    </citation>
    <scope>NUCLEOTIDE SEQUENCE [LARGE SCALE GENOMIC DNA]</scope>
    <source>
        <strain evidence="4 5">CC-YHH848</strain>
    </source>
</reference>
<dbReference type="InterPro" id="IPR003430">
    <property type="entry name" value="Phenol_Hydrox"/>
</dbReference>
<dbReference type="RefSeq" id="WP_136385674.1">
    <property type="nucleotide sequence ID" value="NZ_SSOD01000011.1"/>
</dbReference>
<dbReference type="SUPFAM" id="SSF47240">
    <property type="entry name" value="Ferritin-like"/>
    <property type="match status" value="1"/>
</dbReference>
<name>A0A4S4AMT7_9RHOO</name>
<dbReference type="InterPro" id="IPR009078">
    <property type="entry name" value="Ferritin-like_SF"/>
</dbReference>
<comment type="caution">
    <text evidence="4">The sequence shown here is derived from an EMBL/GenBank/DDBJ whole genome shotgun (WGS) entry which is preliminary data.</text>
</comment>
<dbReference type="InterPro" id="IPR012348">
    <property type="entry name" value="RNR-like"/>
</dbReference>
<evidence type="ECO:0000313" key="4">
    <source>
        <dbReference type="EMBL" id="THF60373.1"/>
    </source>
</evidence>
<dbReference type="EMBL" id="SSOD01000011">
    <property type="protein sequence ID" value="THF60373.1"/>
    <property type="molecule type" value="Genomic_DNA"/>
</dbReference>
<protein>
    <submittedName>
        <fullName evidence="4">YHS domain-containing protein</fullName>
    </submittedName>
</protein>
<dbReference type="AlphaFoldDB" id="A0A4S4AMT7"/>
<keyword evidence="5" id="KW-1185">Reference proteome</keyword>
<dbReference type="Pfam" id="PF02332">
    <property type="entry name" value="Phenol_Hydrox"/>
    <property type="match status" value="1"/>
</dbReference>
<evidence type="ECO:0000256" key="1">
    <source>
        <dbReference type="ARBA" id="ARBA00023002"/>
    </source>
</evidence>
<organism evidence="4 5">
    <name type="scientific">Pseudothauera rhizosphaerae</name>
    <dbReference type="NCBI Taxonomy" id="2565932"/>
    <lineage>
        <taxon>Bacteria</taxon>
        <taxon>Pseudomonadati</taxon>
        <taxon>Pseudomonadota</taxon>
        <taxon>Betaproteobacteria</taxon>
        <taxon>Rhodocyclales</taxon>
        <taxon>Zoogloeaceae</taxon>
        <taxon>Pseudothauera</taxon>
    </lineage>
</organism>
<dbReference type="OrthoDB" id="8521924at2"/>
<evidence type="ECO:0000313" key="5">
    <source>
        <dbReference type="Proteomes" id="UP000307956"/>
    </source>
</evidence>
<evidence type="ECO:0000259" key="3">
    <source>
        <dbReference type="Pfam" id="PF04945"/>
    </source>
</evidence>